<feature type="transmembrane region" description="Helical" evidence="1">
    <location>
        <begin position="80"/>
        <end position="99"/>
    </location>
</feature>
<feature type="transmembrane region" description="Helical" evidence="1">
    <location>
        <begin position="111"/>
        <end position="132"/>
    </location>
</feature>
<evidence type="ECO:0000313" key="2">
    <source>
        <dbReference type="EMBL" id="ADG13961.1"/>
    </source>
</evidence>
<dbReference type="eggNOG" id="arCOG13190">
    <property type="taxonomic scope" value="Archaea"/>
</dbReference>
<gene>
    <name evidence="2" type="ordered locus">Metin_1311</name>
</gene>
<dbReference type="EMBL" id="CP002009">
    <property type="protein sequence ID" value="ADG13961.1"/>
    <property type="molecule type" value="Genomic_DNA"/>
</dbReference>
<keyword evidence="1" id="KW-1133">Transmembrane helix</keyword>
<feature type="transmembrane region" description="Helical" evidence="1">
    <location>
        <begin position="20"/>
        <end position="41"/>
    </location>
</feature>
<name>D5VTQ8_METIM</name>
<organism evidence="2 3">
    <name type="scientific">Methanocaldococcus infernus (strain DSM 11812 / JCM 15783 / ME)</name>
    <dbReference type="NCBI Taxonomy" id="573063"/>
    <lineage>
        <taxon>Archaea</taxon>
        <taxon>Methanobacteriati</taxon>
        <taxon>Methanobacteriota</taxon>
        <taxon>Methanomada group</taxon>
        <taxon>Methanococci</taxon>
        <taxon>Methanococcales</taxon>
        <taxon>Methanocaldococcaceae</taxon>
        <taxon>Methanocaldococcus</taxon>
    </lineage>
</organism>
<proteinExistence type="predicted"/>
<protein>
    <submittedName>
        <fullName evidence="2">Uncharacterized protein</fullName>
    </submittedName>
</protein>
<dbReference type="KEGG" id="mif:Metin_1311"/>
<accession>D5VTQ8</accession>
<keyword evidence="1" id="KW-0812">Transmembrane</keyword>
<keyword evidence="3" id="KW-1185">Reference proteome</keyword>
<reference evidence="2" key="1">
    <citation type="submission" date="2010-04" db="EMBL/GenBank/DDBJ databases">
        <title>Complete sequence of Methanocaldococcus infernus ME.</title>
        <authorList>
            <consortium name="US DOE Joint Genome Institute"/>
            <person name="Lucas S."/>
            <person name="Copeland A."/>
            <person name="Lapidus A."/>
            <person name="Cheng J.-F."/>
            <person name="Bruce D."/>
            <person name="Goodwin L."/>
            <person name="Pitluck S."/>
            <person name="Munk A.C."/>
            <person name="Detter J.C."/>
            <person name="Han C."/>
            <person name="Tapia R."/>
            <person name="Land M."/>
            <person name="Hauser L."/>
            <person name="Kyrpides N."/>
            <person name="Mikhailova N."/>
            <person name="Sieprawska-Lupa M."/>
            <person name="Whitman W.B."/>
            <person name="Woyke T."/>
        </authorList>
    </citation>
    <scope>NUCLEOTIDE SEQUENCE [LARGE SCALE GENOMIC DNA]</scope>
    <source>
        <strain evidence="2">ME</strain>
    </source>
</reference>
<dbReference type="AlphaFoldDB" id="D5VTQ8"/>
<evidence type="ECO:0000256" key="1">
    <source>
        <dbReference type="SAM" id="Phobius"/>
    </source>
</evidence>
<dbReference type="OrthoDB" id="383678at2157"/>
<dbReference type="Proteomes" id="UP000002061">
    <property type="component" value="Chromosome"/>
</dbReference>
<feature type="transmembrane region" description="Helical" evidence="1">
    <location>
        <begin position="53"/>
        <end position="74"/>
    </location>
</feature>
<dbReference type="STRING" id="573063.Metin_1311"/>
<keyword evidence="1" id="KW-0472">Membrane</keyword>
<evidence type="ECO:0000313" key="3">
    <source>
        <dbReference type="Proteomes" id="UP000002061"/>
    </source>
</evidence>
<sequence length="136" mass="15567">MVVVNGSGNMKSFIFYFFNNWRLLLNLWVIFIASFLVTMLLKPKININFKKSVTVSIICVIYALLSIFAYYVIGNVGLKILSNVFISTIFFGIGIILYIKSEKLNKITKYAAIVLLLLSIMDLMKLFIKILIKLIL</sequence>
<dbReference type="HOGENOM" id="CLU_1912386_0_0_2"/>